<sequence length="54" mass="5844">MEACKVQRKAANVTMASSFVSTRQAHVRARRAFARCGMRTSARVTAASQSRSGV</sequence>
<dbReference type="Proteomes" id="UP000594638">
    <property type="component" value="Unassembled WGS sequence"/>
</dbReference>
<keyword evidence="2" id="KW-1185">Reference proteome</keyword>
<reference evidence="1 2" key="1">
    <citation type="submission" date="2019-12" db="EMBL/GenBank/DDBJ databases">
        <authorList>
            <person name="Alioto T."/>
            <person name="Alioto T."/>
            <person name="Gomez Garrido J."/>
        </authorList>
    </citation>
    <scope>NUCLEOTIDE SEQUENCE [LARGE SCALE GENOMIC DNA]</scope>
</reference>
<evidence type="ECO:0000313" key="1">
    <source>
        <dbReference type="EMBL" id="CAA3006456.1"/>
    </source>
</evidence>
<name>A0A8S0TNN7_OLEEU</name>
<organism evidence="1 2">
    <name type="scientific">Olea europaea subsp. europaea</name>
    <dbReference type="NCBI Taxonomy" id="158383"/>
    <lineage>
        <taxon>Eukaryota</taxon>
        <taxon>Viridiplantae</taxon>
        <taxon>Streptophyta</taxon>
        <taxon>Embryophyta</taxon>
        <taxon>Tracheophyta</taxon>
        <taxon>Spermatophyta</taxon>
        <taxon>Magnoliopsida</taxon>
        <taxon>eudicotyledons</taxon>
        <taxon>Gunneridae</taxon>
        <taxon>Pentapetalae</taxon>
        <taxon>asterids</taxon>
        <taxon>lamiids</taxon>
        <taxon>Lamiales</taxon>
        <taxon>Oleaceae</taxon>
        <taxon>Oleeae</taxon>
        <taxon>Olea</taxon>
    </lineage>
</organism>
<gene>
    <name evidence="1" type="ORF">OLEA9_A038234</name>
</gene>
<comment type="caution">
    <text evidence="1">The sequence shown here is derived from an EMBL/GenBank/DDBJ whole genome shotgun (WGS) entry which is preliminary data.</text>
</comment>
<accession>A0A8S0TNN7</accession>
<protein>
    <submittedName>
        <fullName evidence="1">Uncharacterized protein</fullName>
    </submittedName>
</protein>
<dbReference type="Gramene" id="OE9A038234T1">
    <property type="protein sequence ID" value="OE9A038234C1"/>
    <property type="gene ID" value="OE9A038234"/>
</dbReference>
<proteinExistence type="predicted"/>
<dbReference type="EMBL" id="CACTIH010007260">
    <property type="protein sequence ID" value="CAA3006456.1"/>
    <property type="molecule type" value="Genomic_DNA"/>
</dbReference>
<evidence type="ECO:0000313" key="2">
    <source>
        <dbReference type="Proteomes" id="UP000594638"/>
    </source>
</evidence>
<dbReference type="AlphaFoldDB" id="A0A8S0TNN7"/>